<organism evidence="4 5">
    <name type="scientific">Hibiscus syriacus</name>
    <name type="common">Rose of Sharon</name>
    <dbReference type="NCBI Taxonomy" id="106335"/>
    <lineage>
        <taxon>Eukaryota</taxon>
        <taxon>Viridiplantae</taxon>
        <taxon>Streptophyta</taxon>
        <taxon>Embryophyta</taxon>
        <taxon>Tracheophyta</taxon>
        <taxon>Spermatophyta</taxon>
        <taxon>Magnoliopsida</taxon>
        <taxon>eudicotyledons</taxon>
        <taxon>Gunneridae</taxon>
        <taxon>Pentapetalae</taxon>
        <taxon>rosids</taxon>
        <taxon>malvids</taxon>
        <taxon>Malvales</taxon>
        <taxon>Malvaceae</taxon>
        <taxon>Malvoideae</taxon>
        <taxon>Hibiscus</taxon>
    </lineage>
</organism>
<dbReference type="InterPro" id="IPR011006">
    <property type="entry name" value="CheY-like_superfamily"/>
</dbReference>
<accession>A0A6A2WUK6</accession>
<dbReference type="SUPFAM" id="SSF52172">
    <property type="entry name" value="CheY-like"/>
    <property type="match status" value="1"/>
</dbReference>
<evidence type="ECO:0000313" key="5">
    <source>
        <dbReference type="Proteomes" id="UP000436088"/>
    </source>
</evidence>
<dbReference type="EMBL" id="VEPZ02001641">
    <property type="protein sequence ID" value="KAE8664848.1"/>
    <property type="molecule type" value="Genomic_DNA"/>
</dbReference>
<protein>
    <submittedName>
        <fullName evidence="4">Histidine kinase 1 plant</fullName>
    </submittedName>
</protein>
<feature type="compositionally biased region" description="Polar residues" evidence="2">
    <location>
        <begin position="1"/>
        <end position="17"/>
    </location>
</feature>
<dbReference type="PANTHER" id="PTHR43228">
    <property type="entry name" value="TWO-COMPONENT RESPONSE REGULATOR"/>
    <property type="match status" value="1"/>
</dbReference>
<dbReference type="InterPro" id="IPR001789">
    <property type="entry name" value="Sig_transdc_resp-reg_receiver"/>
</dbReference>
<gene>
    <name evidence="4" type="ORF">F3Y22_tig00112738pilonHSYRG00655</name>
</gene>
<dbReference type="SMART" id="SM00448">
    <property type="entry name" value="REC"/>
    <property type="match status" value="1"/>
</dbReference>
<dbReference type="PANTHER" id="PTHR43228:SF12">
    <property type="entry name" value="TWO-COMPONENT RESPONSE REGULATOR 24"/>
    <property type="match status" value="1"/>
</dbReference>
<evidence type="ECO:0000256" key="1">
    <source>
        <dbReference type="PROSITE-ProRule" id="PRU00169"/>
    </source>
</evidence>
<sequence>MVKVSCFSQGRTQSSSRESLEGGTGGRKSNKMTALVVDDNMVNRTIHHRLLDNLGIENEAVVNGTEAVDIHCSGKTFDLILMDMDMPVMNGIEATRRLREMGIRSMIAGVSTQSMEREVEEFMETGLYVSLIGYLISYLICVLPKICRIRESVTIKEGLAPLNRPFGTVNPGPLLDLKTSTATGNRTRRSLLTYTPFLSWISFAVKLKSNLKMDDACVHDSLRREVEPEIGYPSSGPFVVKLNLRCLESNILRCEVEIGSEIGKLLLTSSGPFVVKLNLHCLESNIIRCEVEIGSAIGKLLLTSSGPFVVKLNLRCLKSNILRCEVEIGSEIEKLLLTSSGPFVVKLNLRCLECHDILRRGVEIADGPFVVKLSLDLNILRREVEIQVLYVAGGHNFLRRQVETVETPLL</sequence>
<comment type="caution">
    <text evidence="4">The sequence shown here is derived from an EMBL/GenBank/DDBJ whole genome shotgun (WGS) entry which is preliminary data.</text>
</comment>
<keyword evidence="1" id="KW-0597">Phosphoprotein</keyword>
<keyword evidence="5" id="KW-1185">Reference proteome</keyword>
<proteinExistence type="predicted"/>
<feature type="modified residue" description="4-aspartylphosphate" evidence="1">
    <location>
        <position position="83"/>
    </location>
</feature>
<dbReference type="InterPro" id="IPR052048">
    <property type="entry name" value="ST_Response_Regulator"/>
</dbReference>
<feature type="region of interest" description="Disordered" evidence="2">
    <location>
        <begin position="1"/>
        <end position="30"/>
    </location>
</feature>
<dbReference type="PROSITE" id="PS50110">
    <property type="entry name" value="RESPONSE_REGULATORY"/>
    <property type="match status" value="1"/>
</dbReference>
<evidence type="ECO:0000313" key="4">
    <source>
        <dbReference type="EMBL" id="KAE8664848.1"/>
    </source>
</evidence>
<name>A0A6A2WUK6_HIBSY</name>
<dbReference type="GO" id="GO:0000160">
    <property type="term" value="P:phosphorelay signal transduction system"/>
    <property type="evidence" value="ECO:0007669"/>
    <property type="project" value="InterPro"/>
</dbReference>
<keyword evidence="4" id="KW-0808">Transferase</keyword>
<dbReference type="Gene3D" id="3.40.50.2300">
    <property type="match status" value="1"/>
</dbReference>
<dbReference type="GO" id="GO:0016301">
    <property type="term" value="F:kinase activity"/>
    <property type="evidence" value="ECO:0007669"/>
    <property type="project" value="UniProtKB-KW"/>
</dbReference>
<dbReference type="Proteomes" id="UP000436088">
    <property type="component" value="Unassembled WGS sequence"/>
</dbReference>
<reference evidence="4" key="1">
    <citation type="submission" date="2019-09" db="EMBL/GenBank/DDBJ databases">
        <title>Draft genome information of white flower Hibiscus syriacus.</title>
        <authorList>
            <person name="Kim Y.-M."/>
        </authorList>
    </citation>
    <scope>NUCLEOTIDE SEQUENCE [LARGE SCALE GENOMIC DNA]</scope>
    <source>
        <strain evidence="4">YM2019G1</strain>
    </source>
</reference>
<feature type="domain" description="Response regulatory" evidence="3">
    <location>
        <begin position="33"/>
        <end position="160"/>
    </location>
</feature>
<evidence type="ECO:0000256" key="2">
    <source>
        <dbReference type="SAM" id="MobiDB-lite"/>
    </source>
</evidence>
<evidence type="ECO:0000259" key="3">
    <source>
        <dbReference type="PROSITE" id="PS50110"/>
    </source>
</evidence>
<dbReference type="Pfam" id="PF00072">
    <property type="entry name" value="Response_reg"/>
    <property type="match status" value="1"/>
</dbReference>
<keyword evidence="4" id="KW-0418">Kinase</keyword>
<dbReference type="CDD" id="cd17546">
    <property type="entry name" value="REC_hyHK_CKI1_RcsC-like"/>
    <property type="match status" value="1"/>
</dbReference>
<dbReference type="AlphaFoldDB" id="A0A6A2WUK6"/>